<name>A0A8J6GVI7_MICOH</name>
<keyword evidence="2" id="KW-0689">Ribosomal protein</keyword>
<dbReference type="AlphaFoldDB" id="A0A8J6GVI7"/>
<gene>
    <name evidence="2" type="ORF">LTLLF_119515</name>
</gene>
<comment type="caution">
    <text evidence="2">The sequence shown here is derived from an EMBL/GenBank/DDBJ whole genome shotgun (WGS) entry which is preliminary data.</text>
</comment>
<keyword evidence="2" id="KW-0687">Ribonucleoprotein</keyword>
<evidence type="ECO:0000313" key="2">
    <source>
        <dbReference type="EMBL" id="KAH0517618.1"/>
    </source>
</evidence>
<feature type="compositionally biased region" description="Basic and acidic residues" evidence="1">
    <location>
        <begin position="1"/>
        <end position="31"/>
    </location>
</feature>
<feature type="compositionally biased region" description="Polar residues" evidence="1">
    <location>
        <begin position="32"/>
        <end position="41"/>
    </location>
</feature>
<evidence type="ECO:0000313" key="3">
    <source>
        <dbReference type="Proteomes" id="UP000710432"/>
    </source>
</evidence>
<dbReference type="EMBL" id="JAATJU010014700">
    <property type="protein sequence ID" value="KAH0517618.1"/>
    <property type="molecule type" value="Genomic_DNA"/>
</dbReference>
<feature type="region of interest" description="Disordered" evidence="1">
    <location>
        <begin position="1"/>
        <end position="43"/>
    </location>
</feature>
<accession>A0A8J6GVI7</accession>
<organism evidence="2 3">
    <name type="scientific">Microtus ochrogaster</name>
    <name type="common">Prairie vole</name>
    <dbReference type="NCBI Taxonomy" id="79684"/>
    <lineage>
        <taxon>Eukaryota</taxon>
        <taxon>Metazoa</taxon>
        <taxon>Chordata</taxon>
        <taxon>Craniata</taxon>
        <taxon>Vertebrata</taxon>
        <taxon>Euteleostomi</taxon>
        <taxon>Mammalia</taxon>
        <taxon>Eutheria</taxon>
        <taxon>Euarchontoglires</taxon>
        <taxon>Glires</taxon>
        <taxon>Rodentia</taxon>
        <taxon>Myomorpha</taxon>
        <taxon>Muroidea</taxon>
        <taxon>Cricetidae</taxon>
        <taxon>Arvicolinae</taxon>
        <taxon>Microtus</taxon>
    </lineage>
</organism>
<dbReference type="Proteomes" id="UP000710432">
    <property type="component" value="Unassembled WGS sequence"/>
</dbReference>
<reference evidence="2" key="1">
    <citation type="submission" date="2020-03" db="EMBL/GenBank/DDBJ databases">
        <title>Studies in the Genomics of Life Span.</title>
        <authorList>
            <person name="Glass D."/>
        </authorList>
    </citation>
    <scope>NUCLEOTIDE SEQUENCE</scope>
    <source>
        <strain evidence="2">LTLLF</strain>
        <tissue evidence="2">Muscle</tissue>
    </source>
</reference>
<dbReference type="GO" id="GO:0005840">
    <property type="term" value="C:ribosome"/>
    <property type="evidence" value="ECO:0007669"/>
    <property type="project" value="UniProtKB-KW"/>
</dbReference>
<proteinExistence type="predicted"/>
<evidence type="ECO:0000256" key="1">
    <source>
        <dbReference type="SAM" id="MobiDB-lite"/>
    </source>
</evidence>
<sequence>MSDLHSRDLEEIEKKTQVTDGKAVKKEKFQDKQTAPDSESVSVPHRIANWSNRMLAPSENCSAQLAMEE</sequence>
<protein>
    <submittedName>
        <fullName evidence="2">40S ribosomal protein SA</fullName>
    </submittedName>
</protein>